<evidence type="ECO:0000256" key="2">
    <source>
        <dbReference type="SAM" id="SignalP"/>
    </source>
</evidence>
<dbReference type="Proteomes" id="UP000184693">
    <property type="component" value="Unassembled WGS sequence"/>
</dbReference>
<evidence type="ECO:0000313" key="4">
    <source>
        <dbReference type="Proteomes" id="UP000184693"/>
    </source>
</evidence>
<feature type="chain" id="PRO_5012884681" evidence="2">
    <location>
        <begin position="25"/>
        <end position="237"/>
    </location>
</feature>
<proteinExistence type="predicted"/>
<accession>A0A1N6JK48</accession>
<evidence type="ECO:0000256" key="1">
    <source>
        <dbReference type="SAM" id="MobiDB-lite"/>
    </source>
</evidence>
<dbReference type="OrthoDB" id="9094906at2"/>
<dbReference type="RefSeq" id="WP_074266632.1">
    <property type="nucleotide sequence ID" value="NZ_FSRM01000002.1"/>
</dbReference>
<protein>
    <submittedName>
        <fullName evidence="3">Uncharacterized protein</fullName>
    </submittedName>
</protein>
<name>A0A1N6JK48_9BURK</name>
<gene>
    <name evidence="3" type="ORF">SAMN05444168_4544</name>
</gene>
<feature type="region of interest" description="Disordered" evidence="1">
    <location>
        <begin position="135"/>
        <end position="155"/>
    </location>
</feature>
<keyword evidence="2" id="KW-0732">Signal</keyword>
<sequence>MKVIPGLARSSWLTCALISGAAFADTACNKQPVETRSVVAIGRDMIVNGVPTSIVGVEMAGTPGDVSSEFREFWSRENVRTKIQTGPSGLLLSALDDHCLYVLSISPQQNGAHTRGLMSVIRMGGDATRHQVPDSAVPLPEGGKTVSDIESHDPGQTGRTWLVEISGSARWNAQRYRDLLVTEGWVSVGLQPTYQSDGGRMVSNTAFAMQHGVDSLDVSFSDRDGKTAAVINVTRNR</sequence>
<dbReference type="EMBL" id="FSRM01000002">
    <property type="protein sequence ID" value="SIO44571.1"/>
    <property type="molecule type" value="Genomic_DNA"/>
</dbReference>
<evidence type="ECO:0000313" key="3">
    <source>
        <dbReference type="EMBL" id="SIO44571.1"/>
    </source>
</evidence>
<organism evidence="3 4">
    <name type="scientific">Paraburkholderia phenazinium</name>
    <dbReference type="NCBI Taxonomy" id="60549"/>
    <lineage>
        <taxon>Bacteria</taxon>
        <taxon>Pseudomonadati</taxon>
        <taxon>Pseudomonadota</taxon>
        <taxon>Betaproteobacteria</taxon>
        <taxon>Burkholderiales</taxon>
        <taxon>Burkholderiaceae</taxon>
        <taxon>Paraburkholderia</taxon>
    </lineage>
</organism>
<feature type="signal peptide" evidence="2">
    <location>
        <begin position="1"/>
        <end position="24"/>
    </location>
</feature>
<reference evidence="3 4" key="1">
    <citation type="submission" date="2016-11" db="EMBL/GenBank/DDBJ databases">
        <authorList>
            <person name="Jaros S."/>
            <person name="Januszkiewicz K."/>
            <person name="Wedrychowicz H."/>
        </authorList>
    </citation>
    <scope>NUCLEOTIDE SEQUENCE [LARGE SCALE GENOMIC DNA]</scope>
    <source>
        <strain evidence="3 4">GAS86</strain>
    </source>
</reference>
<dbReference type="AlphaFoldDB" id="A0A1N6JK48"/>